<comment type="similarity">
    <text evidence="1">Belongs to the FLZ family.</text>
</comment>
<keyword evidence="3" id="KW-0863">Zinc-finger</keyword>
<dbReference type="GO" id="GO:0008270">
    <property type="term" value="F:zinc ion binding"/>
    <property type="evidence" value="ECO:0007669"/>
    <property type="project" value="UniProtKB-KW"/>
</dbReference>
<dbReference type="PANTHER" id="PTHR46868">
    <property type="entry name" value="FCS-LIKE ZINC FINGER 11"/>
    <property type="match status" value="1"/>
</dbReference>
<organism evidence="7 8">
    <name type="scientific">Forsythia ovata</name>
    <dbReference type="NCBI Taxonomy" id="205694"/>
    <lineage>
        <taxon>Eukaryota</taxon>
        <taxon>Viridiplantae</taxon>
        <taxon>Streptophyta</taxon>
        <taxon>Embryophyta</taxon>
        <taxon>Tracheophyta</taxon>
        <taxon>Spermatophyta</taxon>
        <taxon>Magnoliopsida</taxon>
        <taxon>eudicotyledons</taxon>
        <taxon>Gunneridae</taxon>
        <taxon>Pentapetalae</taxon>
        <taxon>asterids</taxon>
        <taxon>lamiids</taxon>
        <taxon>Lamiales</taxon>
        <taxon>Oleaceae</taxon>
        <taxon>Forsythieae</taxon>
        <taxon>Forsythia</taxon>
    </lineage>
</organism>
<feature type="zinc finger region" description="FLZ-type" evidence="4">
    <location>
        <begin position="340"/>
        <end position="383"/>
    </location>
</feature>
<dbReference type="PROSITE" id="PS51795">
    <property type="entry name" value="ZF_FLZ"/>
    <property type="match status" value="1"/>
</dbReference>
<dbReference type="EMBL" id="JBFOLJ010000004">
    <property type="protein sequence ID" value="KAL2544777.1"/>
    <property type="molecule type" value="Genomic_DNA"/>
</dbReference>
<keyword evidence="8" id="KW-1185">Reference proteome</keyword>
<feature type="domain" description="FLZ-type" evidence="6">
    <location>
        <begin position="340"/>
        <end position="383"/>
    </location>
</feature>
<feature type="region of interest" description="Disordered" evidence="5">
    <location>
        <begin position="382"/>
        <end position="411"/>
    </location>
</feature>
<proteinExistence type="inferred from homology"/>
<evidence type="ECO:0000256" key="4">
    <source>
        <dbReference type="PROSITE-ProRule" id="PRU01131"/>
    </source>
</evidence>
<dbReference type="Pfam" id="PF04570">
    <property type="entry name" value="zf-FLZ"/>
    <property type="match status" value="1"/>
</dbReference>
<feature type="compositionally biased region" description="Low complexity" evidence="5">
    <location>
        <begin position="196"/>
        <end position="210"/>
    </location>
</feature>
<accession>A0ABD1W5C7</accession>
<keyword evidence="2" id="KW-0479">Metal-binding</keyword>
<dbReference type="InterPro" id="IPR044585">
    <property type="entry name" value="FLZ10/11"/>
</dbReference>
<evidence type="ECO:0000256" key="5">
    <source>
        <dbReference type="SAM" id="MobiDB-lite"/>
    </source>
</evidence>
<gene>
    <name evidence="7" type="ORF">Fot_14010</name>
</gene>
<evidence type="ECO:0000259" key="6">
    <source>
        <dbReference type="PROSITE" id="PS51795"/>
    </source>
</evidence>
<keyword evidence="3" id="KW-0862">Zinc</keyword>
<dbReference type="AlphaFoldDB" id="A0ABD1W5C7"/>
<evidence type="ECO:0000256" key="3">
    <source>
        <dbReference type="ARBA" id="ARBA00022771"/>
    </source>
</evidence>
<evidence type="ECO:0000256" key="1">
    <source>
        <dbReference type="ARBA" id="ARBA00009374"/>
    </source>
</evidence>
<protein>
    <recommendedName>
        <fullName evidence="6">FLZ-type domain-containing protein</fullName>
    </recommendedName>
</protein>
<dbReference type="Proteomes" id="UP001604277">
    <property type="component" value="Unassembled WGS sequence"/>
</dbReference>
<name>A0ABD1W5C7_9LAMI</name>
<dbReference type="InterPro" id="IPR007650">
    <property type="entry name" value="Zf-FLZ_dom"/>
</dbReference>
<sequence>MLRERIGLNPKDQHTDHLISDASSDSKFHSDIFDRKHKNSSLYNVPGVFVGFNPKSSESDSERSPTSPLDFKVFSNMGNPFKPQRSSNEGHQKSWDCSKVGLSIIDSLDDETKHSGKVIRSFDSKSILFGPKMRILNASFQSSIDSLEAPKSLPKNVAIFPSNGAKSPNHIKGNSNVLFQIGGAPFEQEQFEKTLHSSSSLDSGRSGSHLTNFGNCKPKPLSGNLNSENAINHMFSQSVFVKGSSKLGNSSVGKLSSIPASIGSGTGFIGSVPKREVELSEDYTCVRKHGPNPKVTHIFGDCILDCQDKLIDIFKETEEEIALPQAAECSDVLASYPSSDFLKFCYSCKKKLEGEDVYMYRGEKAFCSWSCRSQEILIDEEVEQTSNNSSENSVKPNSSDESFESSLFIFT</sequence>
<evidence type="ECO:0000313" key="7">
    <source>
        <dbReference type="EMBL" id="KAL2544777.1"/>
    </source>
</evidence>
<evidence type="ECO:0000313" key="8">
    <source>
        <dbReference type="Proteomes" id="UP001604277"/>
    </source>
</evidence>
<feature type="region of interest" description="Disordered" evidence="5">
    <location>
        <begin position="195"/>
        <end position="215"/>
    </location>
</feature>
<dbReference type="PANTHER" id="PTHR46868:SF3">
    <property type="entry name" value="FCS-LIKE ZINC FINGER 11"/>
    <property type="match status" value="1"/>
</dbReference>
<feature type="region of interest" description="Disordered" evidence="5">
    <location>
        <begin position="1"/>
        <end position="27"/>
    </location>
</feature>
<reference evidence="8" key="1">
    <citation type="submission" date="2024-07" db="EMBL/GenBank/DDBJ databases">
        <title>Two chromosome-level genome assemblies of Korean endemic species Abeliophyllum distichum and Forsythia ovata (Oleaceae).</title>
        <authorList>
            <person name="Jang H."/>
        </authorList>
    </citation>
    <scope>NUCLEOTIDE SEQUENCE [LARGE SCALE GENOMIC DNA]</scope>
</reference>
<evidence type="ECO:0000256" key="2">
    <source>
        <dbReference type="ARBA" id="ARBA00022723"/>
    </source>
</evidence>
<feature type="compositionally biased region" description="Polar residues" evidence="5">
    <location>
        <begin position="384"/>
        <end position="400"/>
    </location>
</feature>
<comment type="caution">
    <text evidence="7">The sequence shown here is derived from an EMBL/GenBank/DDBJ whole genome shotgun (WGS) entry which is preliminary data.</text>
</comment>